<dbReference type="RefSeq" id="WP_147031159.1">
    <property type="nucleotide sequence ID" value="NZ_CP042436.1"/>
</dbReference>
<dbReference type="EMBL" id="CP042436">
    <property type="protein sequence ID" value="QEC62582.1"/>
    <property type="molecule type" value="Genomic_DNA"/>
</dbReference>
<dbReference type="AlphaFoldDB" id="A0A5B8UUI0"/>
<dbReference type="InterPro" id="IPR000595">
    <property type="entry name" value="cNMP-bd_dom"/>
</dbReference>
<feature type="domain" description="Cyclic nucleotide-binding" evidence="1">
    <location>
        <begin position="10"/>
        <end position="121"/>
    </location>
</feature>
<proteinExistence type="predicted"/>
<dbReference type="CDD" id="cd00038">
    <property type="entry name" value="CAP_ED"/>
    <property type="match status" value="1"/>
</dbReference>
<dbReference type="Gene3D" id="2.60.120.10">
    <property type="entry name" value="Jelly Rolls"/>
    <property type="match status" value="1"/>
</dbReference>
<evidence type="ECO:0000259" key="1">
    <source>
        <dbReference type="PROSITE" id="PS50042"/>
    </source>
</evidence>
<evidence type="ECO:0000313" key="2">
    <source>
        <dbReference type="EMBL" id="QEC62582.1"/>
    </source>
</evidence>
<accession>A0A5B8UUI0</accession>
<gene>
    <name evidence="2" type="ORF">FRZ54_08260</name>
</gene>
<dbReference type="InterPro" id="IPR014710">
    <property type="entry name" value="RmlC-like_jellyroll"/>
</dbReference>
<name>A0A5B8UUI0_9SPHI</name>
<protein>
    <submittedName>
        <fullName evidence="2">Crp/Fnr family transcriptional regulator</fullName>
    </submittedName>
</protein>
<dbReference type="Proteomes" id="UP000321479">
    <property type="component" value="Chromosome"/>
</dbReference>
<dbReference type="SUPFAM" id="SSF51206">
    <property type="entry name" value="cAMP-binding domain-like"/>
    <property type="match status" value="1"/>
</dbReference>
<dbReference type="Pfam" id="PF00027">
    <property type="entry name" value="cNMP_binding"/>
    <property type="match status" value="1"/>
</dbReference>
<evidence type="ECO:0000313" key="3">
    <source>
        <dbReference type="Proteomes" id="UP000321479"/>
    </source>
</evidence>
<reference evidence="2 3" key="1">
    <citation type="journal article" date="2017" name="Curr. Microbiol.">
        <title>Mucilaginibacter ginsenosidivorans sp. nov., Isolated from Soil of Ginseng Field.</title>
        <authorList>
            <person name="Kim M.M."/>
            <person name="Siddiqi M.Z."/>
            <person name="Im W.T."/>
        </authorList>
    </citation>
    <scope>NUCLEOTIDE SEQUENCE [LARGE SCALE GENOMIC DNA]</scope>
    <source>
        <strain evidence="2 3">Gsoil 3017</strain>
    </source>
</reference>
<dbReference type="InterPro" id="IPR018490">
    <property type="entry name" value="cNMP-bd_dom_sf"/>
</dbReference>
<dbReference type="OrthoDB" id="680421at2"/>
<keyword evidence="3" id="KW-1185">Reference proteome</keyword>
<dbReference type="KEGG" id="mgin:FRZ54_08260"/>
<organism evidence="2 3">
    <name type="scientific">Mucilaginibacter ginsenosidivorans</name>
    <dbReference type="NCBI Taxonomy" id="398053"/>
    <lineage>
        <taxon>Bacteria</taxon>
        <taxon>Pseudomonadati</taxon>
        <taxon>Bacteroidota</taxon>
        <taxon>Sphingobacteriia</taxon>
        <taxon>Sphingobacteriales</taxon>
        <taxon>Sphingobacteriaceae</taxon>
        <taxon>Mucilaginibacter</taxon>
    </lineage>
</organism>
<sequence length="187" mass="21441">MDKFCEATSQLTHLSAETRQALASIAKKLELPKGHILVKENSVCNNLYFVEEGLTRTYYFKDGKDVTDWISPENTFAVSILSFISRKPDSWIIELLEPSVLYSFPHDKLEQLYSKFHEVEKLGRLLVSSGLVQLQQKFDDMHFTTAAQRYQTLMETNPSFLLRVPLGIIASYLGMTQETLSRIRSQV</sequence>
<dbReference type="PROSITE" id="PS50042">
    <property type="entry name" value="CNMP_BINDING_3"/>
    <property type="match status" value="1"/>
</dbReference>